<protein>
    <recommendedName>
        <fullName evidence="4">Glutamyl-tRNA amidotransferase</fullName>
    </recommendedName>
</protein>
<evidence type="ECO:0000313" key="2">
    <source>
        <dbReference type="EMBL" id="EDO60678.1"/>
    </source>
</evidence>
<evidence type="ECO:0000256" key="1">
    <source>
        <dbReference type="SAM" id="Phobius"/>
    </source>
</evidence>
<proteinExistence type="predicted"/>
<dbReference type="AlphaFoldDB" id="A7VUM8"/>
<organism evidence="2 3">
    <name type="scientific">[Clostridium] leptum DSM 753</name>
    <dbReference type="NCBI Taxonomy" id="428125"/>
    <lineage>
        <taxon>Bacteria</taxon>
        <taxon>Bacillati</taxon>
        <taxon>Bacillota</taxon>
        <taxon>Clostridia</taxon>
        <taxon>Eubacteriales</taxon>
        <taxon>Oscillospiraceae</taxon>
        <taxon>Oscillospiraceae incertae sedis</taxon>
    </lineage>
</organism>
<evidence type="ECO:0000313" key="3">
    <source>
        <dbReference type="Proteomes" id="UP000003490"/>
    </source>
</evidence>
<accession>A7VUM8</accession>
<feature type="transmembrane region" description="Helical" evidence="1">
    <location>
        <begin position="37"/>
        <end position="58"/>
    </location>
</feature>
<reference evidence="2 3" key="2">
    <citation type="submission" date="2007-08" db="EMBL/GenBank/DDBJ databases">
        <authorList>
            <person name="Fulton L."/>
            <person name="Clifton S."/>
            <person name="Fulton B."/>
            <person name="Xu J."/>
            <person name="Minx P."/>
            <person name="Pepin K.H."/>
            <person name="Johnson M."/>
            <person name="Thiruvilangam P."/>
            <person name="Bhonagiri V."/>
            <person name="Nash W.E."/>
            <person name="Wang C."/>
            <person name="Mardis E.R."/>
            <person name="Wilson R.K."/>
        </authorList>
    </citation>
    <scope>NUCLEOTIDE SEQUENCE [LARGE SCALE GENOMIC DNA]</scope>
    <source>
        <strain evidence="2 3">DSM 753</strain>
    </source>
</reference>
<keyword evidence="1" id="KW-1133">Transmembrane helix</keyword>
<dbReference type="eggNOG" id="ENOG5032SVU">
    <property type="taxonomic scope" value="Bacteria"/>
</dbReference>
<comment type="caution">
    <text evidence="2">The sequence shown here is derived from an EMBL/GenBank/DDBJ whole genome shotgun (WGS) entry which is preliminary data.</text>
</comment>
<gene>
    <name evidence="2" type="ORF">CLOLEP_02275</name>
</gene>
<dbReference type="HOGENOM" id="CLU_169508_0_0_9"/>
<reference evidence="2 3" key="1">
    <citation type="submission" date="2007-08" db="EMBL/GenBank/DDBJ databases">
        <title>Draft genome sequence of Clostridium leptum (DSM 753).</title>
        <authorList>
            <person name="Sudarsanam P."/>
            <person name="Ley R."/>
            <person name="Guruge J."/>
            <person name="Turnbaugh P.J."/>
            <person name="Mahowald M."/>
            <person name="Liep D."/>
            <person name="Gordon J."/>
        </authorList>
    </citation>
    <scope>NUCLEOTIDE SEQUENCE [LARGE SCALE GENOMIC DNA]</scope>
    <source>
        <strain evidence="2 3">DSM 753</strain>
    </source>
</reference>
<dbReference type="Proteomes" id="UP000003490">
    <property type="component" value="Unassembled WGS sequence"/>
</dbReference>
<keyword evidence="1" id="KW-0472">Membrane</keyword>
<sequence length="127" mass="13695">MLLKNILHHWISKKNRNKKNDRPQGALPLGRKGRCGFSVYAATVLCVGCLSTTAFAASDPLTVVNNLSTFIFSLIRAIGLILLGWGVVQVGLSFQSHDPSQRSQGFLTLAGGLVVTFAKEILDLITA</sequence>
<name>A7VUM8_9FIRM</name>
<keyword evidence="1" id="KW-0812">Transmembrane</keyword>
<feature type="transmembrane region" description="Helical" evidence="1">
    <location>
        <begin position="70"/>
        <end position="94"/>
    </location>
</feature>
<evidence type="ECO:0008006" key="4">
    <source>
        <dbReference type="Google" id="ProtNLM"/>
    </source>
</evidence>
<dbReference type="EMBL" id="ABCB02000019">
    <property type="protein sequence ID" value="EDO60678.1"/>
    <property type="molecule type" value="Genomic_DNA"/>
</dbReference>